<evidence type="ECO:0000259" key="5">
    <source>
        <dbReference type="Pfam" id="PF00692"/>
    </source>
</evidence>
<dbReference type="PANTHER" id="PTHR11241">
    <property type="entry name" value="DEOXYURIDINE 5'-TRIPHOSPHATE NUCLEOTIDOHYDROLASE"/>
    <property type="match status" value="1"/>
</dbReference>
<dbReference type="CDD" id="cd07557">
    <property type="entry name" value="trimeric_dUTPase"/>
    <property type="match status" value="1"/>
</dbReference>
<feature type="domain" description="dUTPase-like" evidence="5">
    <location>
        <begin position="26"/>
        <end position="140"/>
    </location>
</feature>
<dbReference type="SUPFAM" id="SSF51283">
    <property type="entry name" value="dUTPase-like"/>
    <property type="match status" value="1"/>
</dbReference>
<dbReference type="EMBL" id="BK015176">
    <property type="protein sequence ID" value="DAD94285.1"/>
    <property type="molecule type" value="Genomic_DNA"/>
</dbReference>
<evidence type="ECO:0000256" key="3">
    <source>
        <dbReference type="ARBA" id="ARBA00022801"/>
    </source>
</evidence>
<dbReference type="InterPro" id="IPR033704">
    <property type="entry name" value="dUTPase_trimeric"/>
</dbReference>
<evidence type="ECO:0000256" key="4">
    <source>
        <dbReference type="ARBA" id="ARBA00023080"/>
    </source>
</evidence>
<evidence type="ECO:0000256" key="1">
    <source>
        <dbReference type="ARBA" id="ARBA00006581"/>
    </source>
</evidence>
<dbReference type="GO" id="GO:0000287">
    <property type="term" value="F:magnesium ion binding"/>
    <property type="evidence" value="ECO:0007669"/>
    <property type="project" value="InterPro"/>
</dbReference>
<organism evidence="6">
    <name type="scientific">Siphoviridae sp. cttFh17</name>
    <dbReference type="NCBI Taxonomy" id="2826491"/>
    <lineage>
        <taxon>Viruses</taxon>
        <taxon>Duplodnaviria</taxon>
        <taxon>Heunggongvirae</taxon>
        <taxon>Uroviricota</taxon>
        <taxon>Caudoviricetes</taxon>
    </lineage>
</organism>
<protein>
    <recommendedName>
        <fullName evidence="2">dUTP diphosphatase</fullName>
        <ecNumber evidence="2">3.6.1.23</ecNumber>
    </recommendedName>
</protein>
<dbReference type="GO" id="GO:0046081">
    <property type="term" value="P:dUTP catabolic process"/>
    <property type="evidence" value="ECO:0007669"/>
    <property type="project" value="InterPro"/>
</dbReference>
<accession>A0A8S5NHI8</accession>
<dbReference type="Pfam" id="PF00692">
    <property type="entry name" value="dUTPase"/>
    <property type="match status" value="1"/>
</dbReference>
<proteinExistence type="inferred from homology"/>
<dbReference type="InterPro" id="IPR036157">
    <property type="entry name" value="dUTPase-like_sf"/>
</dbReference>
<evidence type="ECO:0000313" key="6">
    <source>
        <dbReference type="EMBL" id="DAD94285.1"/>
    </source>
</evidence>
<dbReference type="GO" id="GO:0006226">
    <property type="term" value="P:dUMP biosynthetic process"/>
    <property type="evidence" value="ECO:0007669"/>
    <property type="project" value="InterPro"/>
</dbReference>
<dbReference type="InterPro" id="IPR008181">
    <property type="entry name" value="dUTPase"/>
</dbReference>
<reference evidence="6" key="1">
    <citation type="journal article" date="2021" name="Proc. Natl. Acad. Sci. U.S.A.">
        <title>A Catalog of Tens of Thousands of Viruses from Human Metagenomes Reveals Hidden Associations with Chronic Diseases.</title>
        <authorList>
            <person name="Tisza M.J."/>
            <person name="Buck C.B."/>
        </authorList>
    </citation>
    <scope>NUCLEOTIDE SEQUENCE</scope>
    <source>
        <strain evidence="6">CttFh17</strain>
    </source>
</reference>
<keyword evidence="3" id="KW-0378">Hydrolase</keyword>
<evidence type="ECO:0000256" key="2">
    <source>
        <dbReference type="ARBA" id="ARBA00012379"/>
    </source>
</evidence>
<dbReference type="GO" id="GO:0004170">
    <property type="term" value="F:dUTP diphosphatase activity"/>
    <property type="evidence" value="ECO:0007669"/>
    <property type="project" value="UniProtKB-EC"/>
</dbReference>
<name>A0A8S5NHI8_9CAUD</name>
<keyword evidence="4" id="KW-0546">Nucleotide metabolism</keyword>
<dbReference type="PANTHER" id="PTHR11241:SF0">
    <property type="entry name" value="DEOXYURIDINE 5'-TRIPHOSPHATE NUCLEOTIDOHYDROLASE"/>
    <property type="match status" value="1"/>
</dbReference>
<comment type="similarity">
    <text evidence="1">Belongs to the dUTPase family.</text>
</comment>
<sequence length="143" mass="16180">METIKIKYFDNEIDKIEKISKGDLIDLRAAETVEMKKGEFRLISLGVGMKLPKGYKANVYPRSSTYKNFGIILANSVGQIDNSYSGDNDCWKFPAIALRDTIIRKNDRICQFEIQKIQPEIEFVEVNHLDDESRGGIGSTGTN</sequence>
<dbReference type="InterPro" id="IPR029054">
    <property type="entry name" value="dUTPase-like"/>
</dbReference>
<dbReference type="Gene3D" id="2.70.40.10">
    <property type="match status" value="1"/>
</dbReference>
<dbReference type="EC" id="3.6.1.23" evidence="2"/>